<dbReference type="Pfam" id="PF02841">
    <property type="entry name" value="GBP_C"/>
    <property type="match status" value="1"/>
</dbReference>
<evidence type="ECO:0000256" key="2">
    <source>
        <dbReference type="ARBA" id="ARBA00022801"/>
    </source>
</evidence>
<feature type="region of interest" description="Disordered" evidence="6">
    <location>
        <begin position="649"/>
        <end position="672"/>
    </location>
</feature>
<feature type="domain" description="GB1/RHD3-type G" evidence="7">
    <location>
        <begin position="65"/>
        <end position="313"/>
    </location>
</feature>
<feature type="compositionally biased region" description="Basic and acidic residues" evidence="6">
    <location>
        <begin position="688"/>
        <end position="714"/>
    </location>
</feature>
<dbReference type="EMBL" id="MPUH01001108">
    <property type="protein sequence ID" value="OMJ70244.1"/>
    <property type="molecule type" value="Genomic_DNA"/>
</dbReference>
<evidence type="ECO:0000256" key="3">
    <source>
        <dbReference type="ARBA" id="ARBA00023134"/>
    </source>
</evidence>
<feature type="coiled-coil region" evidence="5">
    <location>
        <begin position="535"/>
        <end position="619"/>
    </location>
</feature>
<feature type="region of interest" description="Disordered" evidence="6">
    <location>
        <begin position="1597"/>
        <end position="1634"/>
    </location>
</feature>
<gene>
    <name evidence="8" type="ORF">SteCoe_31828</name>
</gene>
<dbReference type="OrthoDB" id="312156at2759"/>
<dbReference type="InterPro" id="IPR015894">
    <property type="entry name" value="Guanylate-bd_N"/>
</dbReference>
<keyword evidence="5" id="KW-0175">Coiled coil</keyword>
<keyword evidence="9" id="KW-1185">Reference proteome</keyword>
<accession>A0A1R2B0D4</accession>
<protein>
    <recommendedName>
        <fullName evidence="7">GB1/RHD3-type G domain-containing protein</fullName>
    </recommendedName>
</protein>
<comment type="similarity">
    <text evidence="4">Belongs to the TRAFAC class dynamin-like GTPase superfamily. GB1/RHD3 GTPase family.</text>
</comment>
<name>A0A1R2B0D4_9CILI</name>
<evidence type="ECO:0000256" key="1">
    <source>
        <dbReference type="ARBA" id="ARBA00022741"/>
    </source>
</evidence>
<dbReference type="GO" id="GO:0005525">
    <property type="term" value="F:GTP binding"/>
    <property type="evidence" value="ECO:0007669"/>
    <property type="project" value="UniProtKB-KW"/>
</dbReference>
<dbReference type="GO" id="GO:0003924">
    <property type="term" value="F:GTPase activity"/>
    <property type="evidence" value="ECO:0007669"/>
    <property type="project" value="InterPro"/>
</dbReference>
<dbReference type="FunFam" id="3.40.50.300:FF:001470">
    <property type="entry name" value="Interferon-induced guanylate-binding protein 1"/>
    <property type="match status" value="1"/>
</dbReference>
<dbReference type="PANTHER" id="PTHR10751">
    <property type="entry name" value="GUANYLATE BINDING PROTEIN"/>
    <property type="match status" value="1"/>
</dbReference>
<evidence type="ECO:0000313" key="9">
    <source>
        <dbReference type="Proteomes" id="UP000187209"/>
    </source>
</evidence>
<dbReference type="InterPro" id="IPR030386">
    <property type="entry name" value="G_GB1_RHD3_dom"/>
</dbReference>
<dbReference type="PROSITE" id="PS51715">
    <property type="entry name" value="G_GB1_RHD3"/>
    <property type="match status" value="1"/>
</dbReference>
<reference evidence="8 9" key="1">
    <citation type="submission" date="2016-11" db="EMBL/GenBank/DDBJ databases">
        <title>The macronuclear genome of Stentor coeruleus: a giant cell with tiny introns.</title>
        <authorList>
            <person name="Slabodnick M."/>
            <person name="Ruby J.G."/>
            <person name="Reiff S.B."/>
            <person name="Swart E.C."/>
            <person name="Gosai S."/>
            <person name="Prabakaran S."/>
            <person name="Witkowska E."/>
            <person name="Larue G.E."/>
            <person name="Fisher S."/>
            <person name="Freeman R.M."/>
            <person name="Gunawardena J."/>
            <person name="Chu W."/>
            <person name="Stover N.A."/>
            <person name="Gregory B.D."/>
            <person name="Nowacki M."/>
            <person name="Derisi J."/>
            <person name="Roy S.W."/>
            <person name="Marshall W.F."/>
            <person name="Sood P."/>
        </authorList>
    </citation>
    <scope>NUCLEOTIDE SEQUENCE [LARGE SCALE GENOMIC DNA]</scope>
    <source>
        <strain evidence="8">WM001</strain>
    </source>
</reference>
<proteinExistence type="inferred from homology"/>
<feature type="region of interest" description="Disordered" evidence="6">
    <location>
        <begin position="687"/>
        <end position="714"/>
    </location>
</feature>
<feature type="coiled-coil region" evidence="5">
    <location>
        <begin position="1405"/>
        <end position="1567"/>
    </location>
</feature>
<comment type="caution">
    <text evidence="8">The sequence shown here is derived from an EMBL/GenBank/DDBJ whole genome shotgun (WGS) entry which is preliminary data.</text>
</comment>
<evidence type="ECO:0000256" key="4">
    <source>
        <dbReference type="PROSITE-ProRule" id="PRU01052"/>
    </source>
</evidence>
<evidence type="ECO:0000256" key="5">
    <source>
        <dbReference type="SAM" id="Coils"/>
    </source>
</evidence>
<sequence>MRRDTSFQSREDSFISPRTESPLSLISAPPIFEYVDEAIPLITYVPNSKTLSITPEGMDFLRSLTSPIAIISVAGLYRTGKSYLLNRVLLNRKSGFGVGPSINPCTKGMWIWGRPITGSLPDGSPCNIAVVDTEGLGALDQDSDHDARIFSLAVLMSSAFIYNSVGSIDEEALQNLSLVVNLTKHIHIKAKQKEDVDSEEYAQYFPSFLWVVRDFTLKLVDNDGEPLTAKEYFEKALQNQKGFSDMVEDKNRIRRLLKDFFKDRDCCTLVRPVSSESGLQNLEEKEFDELRFEFVEQILALRKRVLQGIKPKTLNGKLLNGEMLSTLMENYVTAINKGVVPSIESAWNYICKNECSKALQDAQEVYEKMIMNNIQIKFPMFEEELMNLHKEAKQSAVQLFRSKAVGSEADEVLAKLKEIIVEKYMNIKSDNEAESEKKCNAFLINSYSTIEQKLRNNEYKNFNDFEKDIKKLQRFFKERGPEGPFREEILLEFCQKKIIDVADYFIKESLNEISYLEDTYDEKIKTLEGDIIESKDEMLKERGEWQRRVTSAESERTELSARENSLRDQLSSLRFEKEKVESELRGALKNLRSDMGSQVEAANTRAWEYEEKMKEVERLSLQKDSEFKEKIALMEQKVKYFESSLEESRKREKDYMNESRSQKKDHSSSLKDIQSRFENQIKNLQSRLEGETDRVNELERDLEDKERSYDRDRQQWEENEIKFKTTIEEKSSQVDALNQELKRKESESSRLERTKTKEYESNLLRLNTKLDETEKKLKSNDEISKKQIKQLNQENAILTQKLEFAEQHIQEYKTQLDEERKQHSNMMLSLHGNTGMSSGDLETQLQRVKEKYIEEIKNAEQKNDLMRKELSKQNETLSQKNTELELELKCQTSDLTHKNLELTTTLNEITEDRNKLKETLTDLRNKIEATFQESEAKMKKRISILEKDLENEKIKHLEEVKTVSERAESSYCQLKEFYEAEKKRLETRLQDEKERAEKKYNLIVEEYEDRIRRDAEEFEEDMANKDDELRDMDAYYNEEITSLRHQSGLDLQKIESLEKYLKENKEQIDNLQKAHALALEQAQERINTERASLVEKIEKLVTEIATKERETASIIYKKEKIEAQLAHRDAELDDLKSQYEKDKQTLSERADTLKQQLTQVSDEFMQKKNDFKREMALAQQEIEFKNRKINDLERSLHDSEDKYNEALKSLRDESGQELSATIQKLTLDKESLEQKLEQRKKELKEMATSSGRQIGGLEKEKAVLAEKLIHLEAKFNDTEERYKQDIENLNQKLKEKKDAESNDKMSVHLENERLKTLLQEAEKEMAERNSASERERMLWENKHNFLLQQRDSAKTDLIEAQKKFDLTLEQIQKKTLVDKEKFEGTTNTLISSIESRYTNQIKDMQENLQAQINSLNVKNKALEKELRSTKEELELEKRGRSANSGNLEKKLLELQDSEARLANEVDSVKKEKEKKIEEMQEMLSYEKDQLKSKISELEKRAKDAEHQKGIMFIDHEKERAKWNTERDHIIAQRNEALENLERIEKRKESLLRENEKLRVERGKNRNQANLFARRPEGNAQQYKQGVGAFFSQAGVSFEEFSREKNQEETSSPKPKEDERNTPLTYKDRKRSGLG</sequence>
<dbReference type="CDD" id="cd01851">
    <property type="entry name" value="GBP"/>
    <property type="match status" value="1"/>
</dbReference>
<dbReference type="Gene3D" id="3.40.50.300">
    <property type="entry name" value="P-loop containing nucleotide triphosphate hydrolases"/>
    <property type="match status" value="1"/>
</dbReference>
<dbReference type="Gene3D" id="1.20.1000.10">
    <property type="entry name" value="Guanylate-binding protein, C-terminal domain"/>
    <property type="match status" value="1"/>
</dbReference>
<keyword evidence="1" id="KW-0547">Nucleotide-binding</keyword>
<dbReference type="Proteomes" id="UP000187209">
    <property type="component" value="Unassembled WGS sequence"/>
</dbReference>
<dbReference type="Pfam" id="PF02263">
    <property type="entry name" value="GBP"/>
    <property type="match status" value="1"/>
</dbReference>
<dbReference type="SUPFAM" id="SSF52540">
    <property type="entry name" value="P-loop containing nucleoside triphosphate hydrolases"/>
    <property type="match status" value="1"/>
</dbReference>
<keyword evidence="3" id="KW-0342">GTP-binding</keyword>
<dbReference type="InterPro" id="IPR003191">
    <property type="entry name" value="Guanylate-bd/ATL_C"/>
</dbReference>
<feature type="coiled-coil region" evidence="5">
    <location>
        <begin position="1054"/>
        <end position="1334"/>
    </location>
</feature>
<evidence type="ECO:0000313" key="8">
    <source>
        <dbReference type="EMBL" id="OMJ70244.1"/>
    </source>
</evidence>
<keyword evidence="2" id="KW-0378">Hydrolase</keyword>
<dbReference type="SUPFAM" id="SSF48340">
    <property type="entry name" value="Interferon-induced guanylate-binding protein 1 (GBP1), C-terminal domain"/>
    <property type="match status" value="1"/>
</dbReference>
<evidence type="ECO:0000259" key="7">
    <source>
        <dbReference type="PROSITE" id="PS51715"/>
    </source>
</evidence>
<organism evidence="8 9">
    <name type="scientific">Stentor coeruleus</name>
    <dbReference type="NCBI Taxonomy" id="5963"/>
    <lineage>
        <taxon>Eukaryota</taxon>
        <taxon>Sar</taxon>
        <taxon>Alveolata</taxon>
        <taxon>Ciliophora</taxon>
        <taxon>Postciliodesmatophora</taxon>
        <taxon>Heterotrichea</taxon>
        <taxon>Heterotrichida</taxon>
        <taxon>Stentoridae</taxon>
        <taxon>Stentor</taxon>
    </lineage>
</organism>
<dbReference type="InterPro" id="IPR036543">
    <property type="entry name" value="Guanylate-bd_C_sf"/>
</dbReference>
<dbReference type="InterPro" id="IPR027417">
    <property type="entry name" value="P-loop_NTPase"/>
</dbReference>
<evidence type="ECO:0000256" key="6">
    <source>
        <dbReference type="SAM" id="MobiDB-lite"/>
    </source>
</evidence>